<accession>A0A0D0CZ18</accession>
<sequence length="76" mass="8778">MTSCAHRQSTVTPTASQRPHLCLYFTLYMFSCISYSQHFHTSQSDEVWSSCIICHPFIPLSSPWLETVCAQMIQYI</sequence>
<gene>
    <name evidence="1" type="ORF">PAXRUDRAFT_631098</name>
</gene>
<protein>
    <submittedName>
        <fullName evidence="1">Uncharacterized protein</fullName>
    </submittedName>
</protein>
<keyword evidence="2" id="KW-1185">Reference proteome</keyword>
<dbReference type="AlphaFoldDB" id="A0A0D0CZ18"/>
<dbReference type="InParanoid" id="A0A0D0CZ18"/>
<evidence type="ECO:0000313" key="2">
    <source>
        <dbReference type="Proteomes" id="UP000054538"/>
    </source>
</evidence>
<evidence type="ECO:0000313" key="1">
    <source>
        <dbReference type="EMBL" id="KIK72739.1"/>
    </source>
</evidence>
<reference evidence="1 2" key="1">
    <citation type="submission" date="2014-04" db="EMBL/GenBank/DDBJ databases">
        <authorList>
            <consortium name="DOE Joint Genome Institute"/>
            <person name="Kuo A."/>
            <person name="Kohler A."/>
            <person name="Jargeat P."/>
            <person name="Nagy L.G."/>
            <person name="Floudas D."/>
            <person name="Copeland A."/>
            <person name="Barry K.W."/>
            <person name="Cichocki N."/>
            <person name="Veneault-Fourrey C."/>
            <person name="LaButti K."/>
            <person name="Lindquist E.A."/>
            <person name="Lipzen A."/>
            <person name="Lundell T."/>
            <person name="Morin E."/>
            <person name="Murat C."/>
            <person name="Sun H."/>
            <person name="Tunlid A."/>
            <person name="Henrissat B."/>
            <person name="Grigoriev I.V."/>
            <person name="Hibbett D.S."/>
            <person name="Martin F."/>
            <person name="Nordberg H.P."/>
            <person name="Cantor M.N."/>
            <person name="Hua S.X."/>
        </authorList>
    </citation>
    <scope>NUCLEOTIDE SEQUENCE [LARGE SCALE GENOMIC DNA]</scope>
    <source>
        <strain evidence="1 2">Ve08.2h10</strain>
    </source>
</reference>
<dbReference type="HOGENOM" id="CLU_2655226_0_0_1"/>
<organism evidence="1 2">
    <name type="scientific">Paxillus rubicundulus Ve08.2h10</name>
    <dbReference type="NCBI Taxonomy" id="930991"/>
    <lineage>
        <taxon>Eukaryota</taxon>
        <taxon>Fungi</taxon>
        <taxon>Dikarya</taxon>
        <taxon>Basidiomycota</taxon>
        <taxon>Agaricomycotina</taxon>
        <taxon>Agaricomycetes</taxon>
        <taxon>Agaricomycetidae</taxon>
        <taxon>Boletales</taxon>
        <taxon>Paxilineae</taxon>
        <taxon>Paxillaceae</taxon>
        <taxon>Paxillus</taxon>
    </lineage>
</organism>
<name>A0A0D0CZ18_9AGAM</name>
<reference evidence="2" key="2">
    <citation type="submission" date="2015-01" db="EMBL/GenBank/DDBJ databases">
        <title>Evolutionary Origins and Diversification of the Mycorrhizal Mutualists.</title>
        <authorList>
            <consortium name="DOE Joint Genome Institute"/>
            <consortium name="Mycorrhizal Genomics Consortium"/>
            <person name="Kohler A."/>
            <person name="Kuo A."/>
            <person name="Nagy L.G."/>
            <person name="Floudas D."/>
            <person name="Copeland A."/>
            <person name="Barry K.W."/>
            <person name="Cichocki N."/>
            <person name="Veneault-Fourrey C."/>
            <person name="LaButti K."/>
            <person name="Lindquist E.A."/>
            <person name="Lipzen A."/>
            <person name="Lundell T."/>
            <person name="Morin E."/>
            <person name="Murat C."/>
            <person name="Riley R."/>
            <person name="Ohm R."/>
            <person name="Sun H."/>
            <person name="Tunlid A."/>
            <person name="Henrissat B."/>
            <person name="Grigoriev I.V."/>
            <person name="Hibbett D.S."/>
            <person name="Martin F."/>
        </authorList>
    </citation>
    <scope>NUCLEOTIDE SEQUENCE [LARGE SCALE GENOMIC DNA]</scope>
    <source>
        <strain evidence="2">Ve08.2h10</strain>
    </source>
</reference>
<dbReference type="EMBL" id="KN830496">
    <property type="protein sequence ID" value="KIK72739.1"/>
    <property type="molecule type" value="Genomic_DNA"/>
</dbReference>
<proteinExistence type="predicted"/>
<dbReference type="Proteomes" id="UP000054538">
    <property type="component" value="Unassembled WGS sequence"/>
</dbReference>